<accession>A0A554RW99</accession>
<evidence type="ECO:0000313" key="6">
    <source>
        <dbReference type="Proteomes" id="UP000316988"/>
    </source>
</evidence>
<comment type="caution">
    <text evidence="5">The sequence shown here is derived from an EMBL/GenBank/DDBJ whole genome shotgun (WGS) entry which is preliminary data.</text>
</comment>
<proteinExistence type="predicted"/>
<evidence type="ECO:0000256" key="3">
    <source>
        <dbReference type="ARBA" id="ARBA00023163"/>
    </source>
</evidence>
<dbReference type="PROSITE" id="PS00356">
    <property type="entry name" value="HTH_LACI_1"/>
    <property type="match status" value="1"/>
</dbReference>
<dbReference type="Gene3D" id="1.10.260.40">
    <property type="entry name" value="lambda repressor-like DNA-binding domains"/>
    <property type="match status" value="1"/>
</dbReference>
<dbReference type="Proteomes" id="UP000316988">
    <property type="component" value="Unassembled WGS sequence"/>
</dbReference>
<evidence type="ECO:0000259" key="4">
    <source>
        <dbReference type="PROSITE" id="PS50932"/>
    </source>
</evidence>
<dbReference type="Pfam" id="PF13377">
    <property type="entry name" value="Peripla_BP_3"/>
    <property type="match status" value="1"/>
</dbReference>
<dbReference type="InterPro" id="IPR010982">
    <property type="entry name" value="Lambda_DNA-bd_dom_sf"/>
</dbReference>
<dbReference type="PANTHER" id="PTHR30146:SF109">
    <property type="entry name" value="HTH-TYPE TRANSCRIPTIONAL REGULATOR GALS"/>
    <property type="match status" value="1"/>
</dbReference>
<dbReference type="GO" id="GO:0003700">
    <property type="term" value="F:DNA-binding transcription factor activity"/>
    <property type="evidence" value="ECO:0007669"/>
    <property type="project" value="TreeGrafter"/>
</dbReference>
<dbReference type="SMART" id="SM00354">
    <property type="entry name" value="HTH_LACI"/>
    <property type="match status" value="1"/>
</dbReference>
<gene>
    <name evidence="5" type="ORF">FNM00_14385</name>
</gene>
<dbReference type="Pfam" id="PF00356">
    <property type="entry name" value="LacI"/>
    <property type="match status" value="1"/>
</dbReference>
<dbReference type="PROSITE" id="PS50932">
    <property type="entry name" value="HTH_LACI_2"/>
    <property type="match status" value="1"/>
</dbReference>
<dbReference type="EMBL" id="VLNT01000014">
    <property type="protein sequence ID" value="TSD58384.1"/>
    <property type="molecule type" value="Genomic_DNA"/>
</dbReference>
<keyword evidence="3" id="KW-0804">Transcription</keyword>
<dbReference type="PANTHER" id="PTHR30146">
    <property type="entry name" value="LACI-RELATED TRANSCRIPTIONAL REPRESSOR"/>
    <property type="match status" value="1"/>
</dbReference>
<dbReference type="InterPro" id="IPR028082">
    <property type="entry name" value="Peripla_BP_I"/>
</dbReference>
<reference evidence="5 6" key="1">
    <citation type="submission" date="2019-07" db="EMBL/GenBank/DDBJ databases">
        <authorList>
            <person name="Zhao L.H."/>
        </authorList>
    </citation>
    <scope>NUCLEOTIDE SEQUENCE [LARGE SCALE GENOMIC DNA]</scope>
    <source>
        <strain evidence="5 6">Co35</strain>
    </source>
</reference>
<dbReference type="CDD" id="cd06267">
    <property type="entry name" value="PBP1_LacI_sugar_binding-like"/>
    <property type="match status" value="1"/>
</dbReference>
<dbReference type="RefSeq" id="WP_143914245.1">
    <property type="nucleotide sequence ID" value="NZ_VLNT01000014.1"/>
</dbReference>
<feature type="domain" description="HTH lacI-type" evidence="4">
    <location>
        <begin position="6"/>
        <end position="61"/>
    </location>
</feature>
<organism evidence="5 6">
    <name type="scientific">Aeromicrobium piscarium</name>
    <dbReference type="NCBI Taxonomy" id="2590901"/>
    <lineage>
        <taxon>Bacteria</taxon>
        <taxon>Bacillati</taxon>
        <taxon>Actinomycetota</taxon>
        <taxon>Actinomycetes</taxon>
        <taxon>Propionibacteriales</taxon>
        <taxon>Nocardioidaceae</taxon>
        <taxon>Aeromicrobium</taxon>
    </lineage>
</organism>
<evidence type="ECO:0000256" key="1">
    <source>
        <dbReference type="ARBA" id="ARBA00023015"/>
    </source>
</evidence>
<dbReference type="InterPro" id="IPR000843">
    <property type="entry name" value="HTH_LacI"/>
</dbReference>
<dbReference type="CDD" id="cd01392">
    <property type="entry name" value="HTH_LacI"/>
    <property type="match status" value="1"/>
</dbReference>
<sequence length="333" mass="35475">MNRQRVRLIDVAEAAGVSRATASRVLSGSPRHVDPVLAERVWAVARRIGYRPHVSARALRTGQTGTIGIVVPTLTNPYFVALAEAFAGESRDRGADLLIADSRNDVESEAAHLRRLTDGRVDAIAIVPVSYEDSGAALVEARDAVPLAQVDRRTRDGNTAAIVLDNITGVRLLIEHLREAGRERIAYVGAETASSSGAERLAAFTDIAGEHAPVTVVSEFSTSAGREAARHLLDSTTDIDAIVCGADVLAVGVHSTLQRSGVSLPGDIALVSFDDSELLELTDPPITSLSPPVGEIARRTTELLMGEGDAWREPSVERLVPGLAIRESTQPHR</sequence>
<keyword evidence="6" id="KW-1185">Reference proteome</keyword>
<dbReference type="GO" id="GO:0000976">
    <property type="term" value="F:transcription cis-regulatory region binding"/>
    <property type="evidence" value="ECO:0007669"/>
    <property type="project" value="TreeGrafter"/>
</dbReference>
<evidence type="ECO:0000256" key="2">
    <source>
        <dbReference type="ARBA" id="ARBA00023125"/>
    </source>
</evidence>
<keyword evidence="1" id="KW-0805">Transcription regulation</keyword>
<dbReference type="Gene3D" id="3.40.50.2300">
    <property type="match status" value="2"/>
</dbReference>
<name>A0A554RW99_9ACTN</name>
<dbReference type="SUPFAM" id="SSF53822">
    <property type="entry name" value="Periplasmic binding protein-like I"/>
    <property type="match status" value="1"/>
</dbReference>
<protein>
    <submittedName>
        <fullName evidence="5">LacI family transcriptional regulator</fullName>
    </submittedName>
</protein>
<keyword evidence="2" id="KW-0238">DNA-binding</keyword>
<dbReference type="OrthoDB" id="3226810at2"/>
<dbReference type="AlphaFoldDB" id="A0A554RW99"/>
<evidence type="ECO:0000313" key="5">
    <source>
        <dbReference type="EMBL" id="TSD58384.1"/>
    </source>
</evidence>
<dbReference type="InterPro" id="IPR046335">
    <property type="entry name" value="LacI/GalR-like_sensor"/>
</dbReference>
<dbReference type="SUPFAM" id="SSF47413">
    <property type="entry name" value="lambda repressor-like DNA-binding domains"/>
    <property type="match status" value="1"/>
</dbReference>